<evidence type="ECO:0000313" key="1">
    <source>
        <dbReference type="EMBL" id="PPQ80500.1"/>
    </source>
</evidence>
<proteinExistence type="predicted"/>
<reference evidence="1 2" key="1">
    <citation type="journal article" date="2018" name="Evol. Lett.">
        <title>Horizontal gene cluster transfer increased hallucinogenic mushroom diversity.</title>
        <authorList>
            <person name="Reynolds H.T."/>
            <person name="Vijayakumar V."/>
            <person name="Gluck-Thaler E."/>
            <person name="Korotkin H.B."/>
            <person name="Matheny P.B."/>
            <person name="Slot J.C."/>
        </authorList>
    </citation>
    <scope>NUCLEOTIDE SEQUENCE [LARGE SCALE GENOMIC DNA]</scope>
    <source>
        <strain evidence="1 2">2631</strain>
    </source>
</reference>
<evidence type="ECO:0000313" key="2">
    <source>
        <dbReference type="Proteomes" id="UP000283269"/>
    </source>
</evidence>
<dbReference type="AlphaFoldDB" id="A0A409WPT2"/>
<organism evidence="1 2">
    <name type="scientific">Psilocybe cyanescens</name>
    <dbReference type="NCBI Taxonomy" id="93625"/>
    <lineage>
        <taxon>Eukaryota</taxon>
        <taxon>Fungi</taxon>
        <taxon>Dikarya</taxon>
        <taxon>Basidiomycota</taxon>
        <taxon>Agaricomycotina</taxon>
        <taxon>Agaricomycetes</taxon>
        <taxon>Agaricomycetidae</taxon>
        <taxon>Agaricales</taxon>
        <taxon>Agaricineae</taxon>
        <taxon>Strophariaceae</taxon>
        <taxon>Psilocybe</taxon>
    </lineage>
</organism>
<protein>
    <submittedName>
        <fullName evidence="1">Uncharacterized protein</fullName>
    </submittedName>
</protein>
<dbReference type="Proteomes" id="UP000283269">
    <property type="component" value="Unassembled WGS sequence"/>
</dbReference>
<gene>
    <name evidence="1" type="ORF">CVT25_001760</name>
</gene>
<dbReference type="EMBL" id="NHYD01003324">
    <property type="protein sequence ID" value="PPQ80500.1"/>
    <property type="molecule type" value="Genomic_DNA"/>
</dbReference>
<sequence length="134" mass="15354">MSDAKYERDFTLELQIRNPDKSVFLKIIDDIPAEHLRPLANSALMKYDRVRRIWIAYFTWLHNEQTANKTLQAKAPLPPIQEVKALIKEAAVNGTSGFKGKGGWSYSTARDFVSTISHMRARHFTIAMTKDEIC</sequence>
<keyword evidence="2" id="KW-1185">Reference proteome</keyword>
<accession>A0A409WPT2</accession>
<dbReference type="InParanoid" id="A0A409WPT2"/>
<name>A0A409WPT2_PSICY</name>
<comment type="caution">
    <text evidence="1">The sequence shown here is derived from an EMBL/GenBank/DDBJ whole genome shotgun (WGS) entry which is preliminary data.</text>
</comment>